<reference evidence="2 3" key="1">
    <citation type="submission" date="2019-05" db="EMBL/GenBank/DDBJ databases">
        <title>Burkholderia sp. DHOD12, isolated from subtropical forest soil.</title>
        <authorList>
            <person name="Gao Z.-H."/>
            <person name="Qiu L.-H."/>
        </authorList>
    </citation>
    <scope>NUCLEOTIDE SEQUENCE [LARGE SCALE GENOMIC DNA]</scope>
    <source>
        <strain evidence="2 3">DHOD12</strain>
    </source>
</reference>
<dbReference type="Pfam" id="PF10001">
    <property type="entry name" value="DUF2242"/>
    <property type="match status" value="1"/>
</dbReference>
<proteinExistence type="predicted"/>
<dbReference type="Proteomes" id="UP000298656">
    <property type="component" value="Chromosome 1"/>
</dbReference>
<evidence type="ECO:0000313" key="2">
    <source>
        <dbReference type="EMBL" id="QCP50729.1"/>
    </source>
</evidence>
<keyword evidence="3" id="KW-1185">Reference proteome</keyword>
<dbReference type="InterPro" id="IPR018718">
    <property type="entry name" value="DUF2242"/>
</dbReference>
<feature type="chain" id="PRO_5020884707" evidence="1">
    <location>
        <begin position="22"/>
        <end position="254"/>
    </location>
</feature>
<name>A0A4P8IXV8_9BURK</name>
<dbReference type="OrthoDB" id="8588389at2"/>
<evidence type="ECO:0000313" key="3">
    <source>
        <dbReference type="Proteomes" id="UP000298656"/>
    </source>
</evidence>
<feature type="signal peptide" evidence="1">
    <location>
        <begin position="1"/>
        <end position="21"/>
    </location>
</feature>
<protein>
    <submittedName>
        <fullName evidence="2">DUF2242 domain-containing protein</fullName>
    </submittedName>
</protein>
<accession>A0A4P8IXV8</accession>
<dbReference type="RefSeq" id="WP_137333540.1">
    <property type="nucleotide sequence ID" value="NZ_CP040077.1"/>
</dbReference>
<keyword evidence="1" id="KW-0732">Signal</keyword>
<sequence length="254" mass="26444">MPTPFFNARAACAVAALAALAACSSTPKPQKYQQEMFDTGVSQFARNFNASADDACEAARRTLLNQGYVTNVPRPNSIDATKDFQQDGDKHTQVEFHVVCVPGEETSDTSIVYANAVQNGFAVKKSDTSATVGLSIIGSISMPIRSNSDEMVKVSTETIQSDKFYDRFFEFVERYLKTVMQKANRVPAAAISSTAIPGTPPAVAPASQAAAAAAAAVAASAPIPALADQVKAPVGLQPPAAPATAASATSPTTP</sequence>
<organism evidence="2 3">
    <name type="scientific">Trinickia violacea</name>
    <dbReference type="NCBI Taxonomy" id="2571746"/>
    <lineage>
        <taxon>Bacteria</taxon>
        <taxon>Pseudomonadati</taxon>
        <taxon>Pseudomonadota</taxon>
        <taxon>Betaproteobacteria</taxon>
        <taxon>Burkholderiales</taxon>
        <taxon>Burkholderiaceae</taxon>
        <taxon>Trinickia</taxon>
    </lineage>
</organism>
<dbReference type="EMBL" id="CP040077">
    <property type="protein sequence ID" value="QCP50729.1"/>
    <property type="molecule type" value="Genomic_DNA"/>
</dbReference>
<evidence type="ECO:0000256" key="1">
    <source>
        <dbReference type="SAM" id="SignalP"/>
    </source>
</evidence>
<dbReference type="KEGG" id="tvl:FAZ95_17150"/>
<dbReference type="AlphaFoldDB" id="A0A4P8IXV8"/>
<gene>
    <name evidence="2" type="ORF">FAZ95_17150</name>
</gene>